<reference evidence="1 2" key="2">
    <citation type="journal article" date="2019" name="G3 (Bethesda)">
        <title>Hybrid Assembly of the Genome of the Entomopathogenic Nematode Steinernema carpocapsae Identifies the X-Chromosome.</title>
        <authorList>
            <person name="Serra L."/>
            <person name="Macchietto M."/>
            <person name="Macias-Munoz A."/>
            <person name="McGill C.J."/>
            <person name="Rodriguez I.M."/>
            <person name="Rodriguez B."/>
            <person name="Murad R."/>
            <person name="Mortazavi A."/>
        </authorList>
    </citation>
    <scope>NUCLEOTIDE SEQUENCE [LARGE SCALE GENOMIC DNA]</scope>
    <source>
        <strain evidence="1 2">ALL</strain>
    </source>
</reference>
<gene>
    <name evidence="1" type="ORF">L596_015572</name>
</gene>
<dbReference type="Proteomes" id="UP000298663">
    <property type="component" value="Unassembled WGS sequence"/>
</dbReference>
<organism evidence="1 2">
    <name type="scientific">Steinernema carpocapsae</name>
    <name type="common">Entomopathogenic nematode</name>
    <dbReference type="NCBI Taxonomy" id="34508"/>
    <lineage>
        <taxon>Eukaryota</taxon>
        <taxon>Metazoa</taxon>
        <taxon>Ecdysozoa</taxon>
        <taxon>Nematoda</taxon>
        <taxon>Chromadorea</taxon>
        <taxon>Rhabditida</taxon>
        <taxon>Tylenchina</taxon>
        <taxon>Panagrolaimomorpha</taxon>
        <taxon>Strongyloidoidea</taxon>
        <taxon>Steinernematidae</taxon>
        <taxon>Steinernema</taxon>
    </lineage>
</organism>
<evidence type="ECO:0000313" key="2">
    <source>
        <dbReference type="Proteomes" id="UP000298663"/>
    </source>
</evidence>
<proteinExistence type="predicted"/>
<accession>A0A4U5NFJ4</accession>
<name>A0A4U5NFJ4_STECR</name>
<dbReference type="AlphaFoldDB" id="A0A4U5NFJ4"/>
<keyword evidence="2" id="KW-1185">Reference proteome</keyword>
<evidence type="ECO:0000313" key="1">
    <source>
        <dbReference type="EMBL" id="TKR81748.1"/>
    </source>
</evidence>
<dbReference type="EMBL" id="AZBU02000004">
    <property type="protein sequence ID" value="TKR81748.1"/>
    <property type="molecule type" value="Genomic_DNA"/>
</dbReference>
<protein>
    <submittedName>
        <fullName evidence="1">Uncharacterized protein</fullName>
    </submittedName>
</protein>
<reference evidence="1 2" key="1">
    <citation type="journal article" date="2015" name="Genome Biol.">
        <title>Comparative genomics of Steinernema reveals deeply conserved gene regulatory networks.</title>
        <authorList>
            <person name="Dillman A.R."/>
            <person name="Macchietto M."/>
            <person name="Porter C.F."/>
            <person name="Rogers A."/>
            <person name="Williams B."/>
            <person name="Antoshechkin I."/>
            <person name="Lee M.M."/>
            <person name="Goodwin Z."/>
            <person name="Lu X."/>
            <person name="Lewis E.E."/>
            <person name="Goodrich-Blair H."/>
            <person name="Stock S.P."/>
            <person name="Adams B.J."/>
            <person name="Sternberg P.W."/>
            <person name="Mortazavi A."/>
        </authorList>
    </citation>
    <scope>NUCLEOTIDE SEQUENCE [LARGE SCALE GENOMIC DNA]</scope>
    <source>
        <strain evidence="1 2">ALL</strain>
    </source>
</reference>
<comment type="caution">
    <text evidence="1">The sequence shown here is derived from an EMBL/GenBank/DDBJ whole genome shotgun (WGS) entry which is preliminary data.</text>
</comment>
<sequence>MKSSQTGCLKGREVPPQNMEPFDFELVPMKMFEIFTCPLLQQFSDQTLPGKIRVFHREQNLEQSASVLLQSATIAGHFVRFPVSGNASS</sequence>